<proteinExistence type="predicted"/>
<feature type="compositionally biased region" description="Basic and acidic residues" evidence="1">
    <location>
        <begin position="513"/>
        <end position="528"/>
    </location>
</feature>
<gene>
    <name evidence="2" type="ORF">PR048_005915</name>
</gene>
<dbReference type="Proteomes" id="UP001159363">
    <property type="component" value="Chromosome 2"/>
</dbReference>
<name>A0ABQ9I9I9_9NEOP</name>
<evidence type="ECO:0000313" key="2">
    <source>
        <dbReference type="EMBL" id="KAJ8893324.1"/>
    </source>
</evidence>
<keyword evidence="3" id="KW-1185">Reference proteome</keyword>
<evidence type="ECO:0000256" key="1">
    <source>
        <dbReference type="SAM" id="MobiDB-lite"/>
    </source>
</evidence>
<feature type="compositionally biased region" description="Polar residues" evidence="1">
    <location>
        <begin position="344"/>
        <end position="353"/>
    </location>
</feature>
<feature type="region of interest" description="Disordered" evidence="1">
    <location>
        <begin position="511"/>
        <end position="540"/>
    </location>
</feature>
<comment type="caution">
    <text evidence="2">The sequence shown here is derived from an EMBL/GenBank/DDBJ whole genome shotgun (WGS) entry which is preliminary data.</text>
</comment>
<sequence length="733" mass="80700">MAVRRHTANTSVFIFFMEDVDVWGLCRRPRLFGECRRWRGAAVAVQWLTSNLGEPDSIPREVAPGVPHVGIVPDGRRIFFGHIPLPPPLYSTTAPYSLCFILVCCQNSIVKSRPNLPTLTATVRCTRFSDLSLEPASCHGDGTRIISPGKGQTIPLLEDVQNEIRGRRCASDDRASHAAIVQCSCIPLLRCVGLCFSNGGKYVNPRQGYFPLKRVNCTFRGEKVSAFASLANCDVPHSPAPALQRRCLLPQSSRYITSTVDLVCAHRLLSHVRASHFEQQTTSTPPHHVSFPVWTIVAPTSNGTSLLVFAQQGLLPLFCHHFPDQGGKREIPEKALRPAAPSGTIPTCENQGVTRPGIEPGSPRLTAQPPRPYLSRKLIGLHEGVFSYHKIAALMGHTVTTVMWVWKHWTEENRTSLKPETGQLTSLVQVASSLVRGPRARLVSLSYVYPRIFLAFGSLVNVLAARLTNCLPIGRRAAPRTVQLAADVRDGPTACVQTVMFFTLSSSAPVGLKRSEDGSTTECRDCGRRSGTPRENPRDLRQHPLVKIRVSTLRWYEESWVHSRNCIFVVILKHFTHLWLGNAQRPLTTAAFNFAPSCRANTTDIGPVYLLRPVPAGMKHGAGLVRVTVTNCVSVTPGANSPCDETNDSQGRAIGSSAADTTTEQSFPSLKCIIILSMLCSTLWMCSVIFRRQRRNAELVAVLHVHAEPCVSDTRTWFDAESLNDEGEIADHA</sequence>
<accession>A0ABQ9I9I9</accession>
<evidence type="ECO:0000313" key="3">
    <source>
        <dbReference type="Proteomes" id="UP001159363"/>
    </source>
</evidence>
<feature type="region of interest" description="Disordered" evidence="1">
    <location>
        <begin position="338"/>
        <end position="369"/>
    </location>
</feature>
<dbReference type="EMBL" id="JARBHB010000002">
    <property type="protein sequence ID" value="KAJ8893324.1"/>
    <property type="molecule type" value="Genomic_DNA"/>
</dbReference>
<reference evidence="2 3" key="1">
    <citation type="submission" date="2023-02" db="EMBL/GenBank/DDBJ databases">
        <title>LHISI_Scaffold_Assembly.</title>
        <authorList>
            <person name="Stuart O.P."/>
            <person name="Cleave R."/>
            <person name="Magrath M.J.L."/>
            <person name="Mikheyev A.S."/>
        </authorList>
    </citation>
    <scope>NUCLEOTIDE SEQUENCE [LARGE SCALE GENOMIC DNA]</scope>
    <source>
        <strain evidence="2">Daus_M_001</strain>
        <tissue evidence="2">Leg muscle</tissue>
    </source>
</reference>
<protein>
    <submittedName>
        <fullName evidence="2">Uncharacterized protein</fullName>
    </submittedName>
</protein>
<organism evidence="2 3">
    <name type="scientific">Dryococelus australis</name>
    <dbReference type="NCBI Taxonomy" id="614101"/>
    <lineage>
        <taxon>Eukaryota</taxon>
        <taxon>Metazoa</taxon>
        <taxon>Ecdysozoa</taxon>
        <taxon>Arthropoda</taxon>
        <taxon>Hexapoda</taxon>
        <taxon>Insecta</taxon>
        <taxon>Pterygota</taxon>
        <taxon>Neoptera</taxon>
        <taxon>Polyneoptera</taxon>
        <taxon>Phasmatodea</taxon>
        <taxon>Verophasmatodea</taxon>
        <taxon>Anareolatae</taxon>
        <taxon>Phasmatidae</taxon>
        <taxon>Eurycanthinae</taxon>
        <taxon>Dryococelus</taxon>
    </lineage>
</organism>